<name>A0ABM6Z0F3_9VIBR</name>
<keyword evidence="2" id="KW-1185">Reference proteome</keyword>
<sequence>MVERPYQTDNRLGEGHTTSATNEAKVNIVEIIVEMLIVESMISFSLGMIKNVLVRCVFTAQKQAFNSIS</sequence>
<dbReference type="Proteomes" id="UP000262832">
    <property type="component" value="Chromosome II"/>
</dbReference>
<reference evidence="1 2" key="1">
    <citation type="submission" date="2018-08" db="EMBL/GenBank/DDBJ databases">
        <title>Genomic taxonomy of the Vibrionaceae family.</title>
        <authorList>
            <person name="Gomez-Gil B."/>
            <person name="Tanaka M."/>
            <person name="Sawabe T."/>
            <person name="Enciso-Ibarra K."/>
        </authorList>
    </citation>
    <scope>NUCLEOTIDE SEQUENCE [LARGE SCALE GENOMIC DNA]</scope>
    <source>
        <strain evidence="1 2">CAIM 1831</strain>
    </source>
</reference>
<protein>
    <submittedName>
        <fullName evidence="1">Uncharacterized protein</fullName>
    </submittedName>
</protein>
<dbReference type="EMBL" id="CP032094">
    <property type="protein sequence ID" value="AXY03649.1"/>
    <property type="molecule type" value="Genomic_DNA"/>
</dbReference>
<gene>
    <name evidence="1" type="ORF">D1115_21395</name>
</gene>
<accession>A0ABM6Z0F3</accession>
<evidence type="ECO:0000313" key="2">
    <source>
        <dbReference type="Proteomes" id="UP000262832"/>
    </source>
</evidence>
<organism evidence="1 2">
    <name type="scientific">Vibrio alfacsensis</name>
    <dbReference type="NCBI Taxonomy" id="1074311"/>
    <lineage>
        <taxon>Bacteria</taxon>
        <taxon>Pseudomonadati</taxon>
        <taxon>Pseudomonadota</taxon>
        <taxon>Gammaproteobacteria</taxon>
        <taxon>Vibrionales</taxon>
        <taxon>Vibrionaceae</taxon>
        <taxon>Vibrio</taxon>
    </lineage>
</organism>
<proteinExistence type="predicted"/>
<evidence type="ECO:0000313" key="1">
    <source>
        <dbReference type="EMBL" id="AXY03649.1"/>
    </source>
</evidence>